<protein>
    <submittedName>
        <fullName evidence="2">Uncharacterized protein</fullName>
    </submittedName>
</protein>
<feature type="transmembrane region" description="Helical" evidence="1">
    <location>
        <begin position="22"/>
        <end position="44"/>
    </location>
</feature>
<evidence type="ECO:0000256" key="1">
    <source>
        <dbReference type="SAM" id="Phobius"/>
    </source>
</evidence>
<keyword evidence="1" id="KW-0472">Membrane</keyword>
<evidence type="ECO:0000313" key="3">
    <source>
        <dbReference type="Proteomes" id="UP000554482"/>
    </source>
</evidence>
<dbReference type="Proteomes" id="UP000554482">
    <property type="component" value="Unassembled WGS sequence"/>
</dbReference>
<dbReference type="AlphaFoldDB" id="A0A7J6WWP7"/>
<dbReference type="EMBL" id="JABWDY010009565">
    <property type="protein sequence ID" value="KAF5201327.1"/>
    <property type="molecule type" value="Genomic_DNA"/>
</dbReference>
<reference evidence="2 3" key="1">
    <citation type="submission" date="2020-06" db="EMBL/GenBank/DDBJ databases">
        <title>Transcriptomic and genomic resources for Thalictrum thalictroides and T. hernandezii: Facilitating candidate gene discovery in an emerging model plant lineage.</title>
        <authorList>
            <person name="Arias T."/>
            <person name="Riano-Pachon D.M."/>
            <person name="Di Stilio V.S."/>
        </authorList>
    </citation>
    <scope>NUCLEOTIDE SEQUENCE [LARGE SCALE GENOMIC DNA]</scope>
    <source>
        <strain evidence="3">cv. WT478/WT964</strain>
        <tissue evidence="2">Leaves</tissue>
    </source>
</reference>
<organism evidence="2 3">
    <name type="scientific">Thalictrum thalictroides</name>
    <name type="common">Rue-anemone</name>
    <name type="synonym">Anemone thalictroides</name>
    <dbReference type="NCBI Taxonomy" id="46969"/>
    <lineage>
        <taxon>Eukaryota</taxon>
        <taxon>Viridiplantae</taxon>
        <taxon>Streptophyta</taxon>
        <taxon>Embryophyta</taxon>
        <taxon>Tracheophyta</taxon>
        <taxon>Spermatophyta</taxon>
        <taxon>Magnoliopsida</taxon>
        <taxon>Ranunculales</taxon>
        <taxon>Ranunculaceae</taxon>
        <taxon>Thalictroideae</taxon>
        <taxon>Thalictrum</taxon>
    </lineage>
</organism>
<sequence length="63" mass="7106">MGLGFSEALPITSTQIRLSGEAMIITVALSLLFSSSMRVPSFFLKEEQEQRRRGKVRDTGFRK</sequence>
<gene>
    <name evidence="2" type="ORF">FRX31_009086</name>
</gene>
<comment type="caution">
    <text evidence="2">The sequence shown here is derived from an EMBL/GenBank/DDBJ whole genome shotgun (WGS) entry which is preliminary data.</text>
</comment>
<evidence type="ECO:0000313" key="2">
    <source>
        <dbReference type="EMBL" id="KAF5201327.1"/>
    </source>
</evidence>
<keyword evidence="3" id="KW-1185">Reference proteome</keyword>
<name>A0A7J6WWP7_THATH</name>
<keyword evidence="1" id="KW-0812">Transmembrane</keyword>
<keyword evidence="1" id="KW-1133">Transmembrane helix</keyword>
<accession>A0A7J6WWP7</accession>
<proteinExistence type="predicted"/>